<sequence length="262" mass="29371">MRVAAKRLGEREAALLVCLDDANYLHEARQLNDLLYRILRLYEAWDVRKPGVFAISSDLRLNLYTAVDERVRSVFHPTEVFFSPYAKSEIQEILGDRIRQGLYPNVVPKASANLIADLTAKEQDIRVGIDLVRTAAENAEGAGRRTVTRKDVMDASRSIITPTLQKRAADLNEGERALLYRIAEMAQKTDADMTSGAVFEATQEYTSTGATTYRTRLKRLEEAGLVDLPLRTDRGRTREILLRFAPDQVLAACERIGKTSAA</sequence>
<evidence type="ECO:0000256" key="2">
    <source>
        <dbReference type="ARBA" id="ARBA00022741"/>
    </source>
</evidence>
<dbReference type="EMBL" id="LT158599">
    <property type="protein sequence ID" value="CVK32549.1"/>
    <property type="molecule type" value="Genomic_DNA"/>
</dbReference>
<dbReference type="EC" id="3.6.4.13" evidence="5"/>
<protein>
    <submittedName>
        <fullName evidence="5">Cell division control protein 6</fullName>
        <ecNumber evidence="5">3.6.4.13</ecNumber>
    </submittedName>
</protein>
<keyword evidence="3" id="KW-0067">ATP-binding</keyword>
<evidence type="ECO:0000256" key="1">
    <source>
        <dbReference type="ARBA" id="ARBA00022705"/>
    </source>
</evidence>
<dbReference type="KEGG" id="mema:MMAB1_1336"/>
<dbReference type="GO" id="GO:0006260">
    <property type="term" value="P:DNA replication"/>
    <property type="evidence" value="ECO:0007669"/>
    <property type="project" value="UniProtKB-KW"/>
</dbReference>
<keyword evidence="5" id="KW-0378">Hydrolase</keyword>
<dbReference type="GO" id="GO:0016787">
    <property type="term" value="F:hydrolase activity"/>
    <property type="evidence" value="ECO:0007669"/>
    <property type="project" value="UniProtKB-KW"/>
</dbReference>
<dbReference type="InterPro" id="IPR050311">
    <property type="entry name" value="ORC1/CDC6"/>
</dbReference>
<dbReference type="Gene3D" id="1.10.8.60">
    <property type="match status" value="1"/>
</dbReference>
<dbReference type="GO" id="GO:0051301">
    <property type="term" value="P:cell division"/>
    <property type="evidence" value="ECO:0007669"/>
    <property type="project" value="UniProtKB-KW"/>
</dbReference>
<dbReference type="Pfam" id="PF22703">
    <property type="entry name" value="Cdc6_lid"/>
    <property type="match status" value="1"/>
</dbReference>
<dbReference type="GO" id="GO:0005524">
    <property type="term" value="F:ATP binding"/>
    <property type="evidence" value="ECO:0007669"/>
    <property type="project" value="UniProtKB-KW"/>
</dbReference>
<dbReference type="Proteomes" id="UP000069850">
    <property type="component" value="Chromosome 1"/>
</dbReference>
<evidence type="ECO:0000256" key="3">
    <source>
        <dbReference type="ARBA" id="ARBA00022840"/>
    </source>
</evidence>
<keyword evidence="2" id="KW-0547">Nucleotide-binding</keyword>
<keyword evidence="5" id="KW-0131">Cell cycle</keyword>
<proteinExistence type="predicted"/>
<dbReference type="PANTHER" id="PTHR10763">
    <property type="entry name" value="CELL DIVISION CONTROL PROTEIN 6-RELATED"/>
    <property type="match status" value="1"/>
</dbReference>
<dbReference type="GO" id="GO:0003724">
    <property type="term" value="F:RNA helicase activity"/>
    <property type="evidence" value="ECO:0007669"/>
    <property type="project" value="UniProtKB-EC"/>
</dbReference>
<dbReference type="InterPro" id="IPR027417">
    <property type="entry name" value="P-loop_NTPase"/>
</dbReference>
<keyword evidence="5" id="KW-0132">Cell division</keyword>
<reference evidence="5 6" key="1">
    <citation type="submission" date="2016-01" db="EMBL/GenBank/DDBJ databases">
        <authorList>
            <person name="Manzoor S."/>
        </authorList>
    </citation>
    <scope>NUCLEOTIDE SEQUENCE [LARGE SCALE GENOMIC DNA]</scope>
    <source>
        <strain evidence="5">Methanoculleus sp MAB1</strain>
    </source>
</reference>
<organism evidence="5 6">
    <name type="scientific">Methanoculleus bourgensis</name>
    <dbReference type="NCBI Taxonomy" id="83986"/>
    <lineage>
        <taxon>Archaea</taxon>
        <taxon>Methanobacteriati</taxon>
        <taxon>Methanobacteriota</taxon>
        <taxon>Stenosarchaea group</taxon>
        <taxon>Methanomicrobia</taxon>
        <taxon>Methanomicrobiales</taxon>
        <taxon>Methanomicrobiaceae</taxon>
        <taxon>Methanoculleus</taxon>
    </lineage>
</organism>
<dbReference type="SUPFAM" id="SSF46785">
    <property type="entry name" value="Winged helix' DNA-binding domain"/>
    <property type="match status" value="1"/>
</dbReference>
<gene>
    <name evidence="5" type="ORF">MMAB1_1336</name>
</gene>
<evidence type="ECO:0000259" key="4">
    <source>
        <dbReference type="Pfam" id="PF22703"/>
    </source>
</evidence>
<evidence type="ECO:0000313" key="5">
    <source>
        <dbReference type="EMBL" id="CVK32549.1"/>
    </source>
</evidence>
<dbReference type="SUPFAM" id="SSF52540">
    <property type="entry name" value="P-loop containing nucleoside triphosphate hydrolases"/>
    <property type="match status" value="1"/>
</dbReference>
<keyword evidence="1" id="KW-0235">DNA replication</keyword>
<dbReference type="InterPro" id="IPR055237">
    <property type="entry name" value="Cdc6_lid"/>
</dbReference>
<feature type="domain" description="Cdc6 AAA+ ATPase-type lid" evidence="4">
    <location>
        <begin position="91"/>
        <end position="156"/>
    </location>
</feature>
<accession>A0A0X3BKX8</accession>
<dbReference type="PANTHER" id="PTHR10763:SF26">
    <property type="entry name" value="CELL DIVISION CONTROL PROTEIN 6 HOMOLOG"/>
    <property type="match status" value="1"/>
</dbReference>
<dbReference type="InterPro" id="IPR036390">
    <property type="entry name" value="WH_DNA-bd_sf"/>
</dbReference>
<name>A0A0X3BKX8_9EURY</name>
<dbReference type="AlphaFoldDB" id="A0A0X3BKX8"/>
<evidence type="ECO:0000313" key="6">
    <source>
        <dbReference type="Proteomes" id="UP000069850"/>
    </source>
</evidence>